<protein>
    <submittedName>
        <fullName evidence="2">Uncharacterized protein</fullName>
    </submittedName>
</protein>
<reference evidence="3" key="1">
    <citation type="submission" date="2016-04" db="EMBL/GenBank/DDBJ databases">
        <title>Comparative genomics of biotechnologically important yeasts.</title>
        <authorList>
            <consortium name="DOE Joint Genome Institute"/>
            <person name="Riley R."/>
            <person name="Haridas S."/>
            <person name="Wolfe K.H."/>
            <person name="Lopes M.R."/>
            <person name="Hittinger C.T."/>
            <person name="Goker M."/>
            <person name="Salamov A."/>
            <person name="Wisecaver J."/>
            <person name="Long T.M."/>
            <person name="Aerts A.L."/>
            <person name="Barry K."/>
            <person name="Choi C."/>
            <person name="Clum A."/>
            <person name="Coughlan A.Y."/>
            <person name="Deshpande S."/>
            <person name="Douglass A.P."/>
            <person name="Hanson S.J."/>
            <person name="Klenk H.-P."/>
            <person name="Labutti K."/>
            <person name="Lapidus A."/>
            <person name="Lindquist E."/>
            <person name="Lipzen A."/>
            <person name="Meier-Kolthoff J.P."/>
            <person name="Ohm R.A."/>
            <person name="Otillar R.P."/>
            <person name="Pangilinan J."/>
            <person name="Peng Y."/>
            <person name="Rokas A."/>
            <person name="Rosa C.A."/>
            <person name="Scheuner C."/>
            <person name="Sibirny A.A."/>
            <person name="Slot J.C."/>
            <person name="Stielow J.B."/>
            <person name="Sun H."/>
            <person name="Kurtzman C.P."/>
            <person name="Blackwell M."/>
            <person name="Grigoriev I.V."/>
            <person name="Jeffries T.W."/>
        </authorList>
    </citation>
    <scope>NUCLEOTIDE SEQUENCE [LARGE SCALE GENOMIC DNA]</scope>
    <source>
        <strain evidence="3">NRRL YB-2248</strain>
    </source>
</reference>
<keyword evidence="3" id="KW-1185">Reference proteome</keyword>
<evidence type="ECO:0000256" key="1">
    <source>
        <dbReference type="SAM" id="MobiDB-lite"/>
    </source>
</evidence>
<dbReference type="Proteomes" id="UP000094801">
    <property type="component" value="Unassembled WGS sequence"/>
</dbReference>
<feature type="compositionally biased region" description="Polar residues" evidence="1">
    <location>
        <begin position="1"/>
        <end position="11"/>
    </location>
</feature>
<dbReference type="OrthoDB" id="3991292at2759"/>
<sequence length="273" mass="30285">MLRSQPSTLSSDQKRKTGGNQLRTKKKHQQQQQQHNGQSLPSVTTQASSSSSNQMNKRETLRVSAPSLSSSTTKLVKINNAKWNKTHASGTSNSSSTKKRQSKVEQDIEPPMQEIHANDLISLCAPFTIPENHYINDQKYSKDVSLELLYQETPNIVKYKSSDDIAKGKLMDSLTESLKLLNLIASNSVDTQVSETLIPSTHQHRPSVSDSIISCSTISSLDDDFDVDDSTINGDPQFEAERQKLFSNTDFEDKAETTRLGTDTVLLSTTSSY</sequence>
<feature type="region of interest" description="Disordered" evidence="1">
    <location>
        <begin position="1"/>
        <end position="108"/>
    </location>
</feature>
<dbReference type="AlphaFoldDB" id="A0A1E4SZT0"/>
<gene>
    <name evidence="2" type="ORF">CANARDRAFT_8094</name>
</gene>
<accession>A0A1E4SZT0</accession>
<name>A0A1E4SZT0_9ASCO</name>
<feature type="compositionally biased region" description="Polar residues" evidence="1">
    <location>
        <begin position="36"/>
        <end position="47"/>
    </location>
</feature>
<proteinExistence type="predicted"/>
<feature type="compositionally biased region" description="Polar residues" evidence="1">
    <location>
        <begin position="81"/>
        <end position="96"/>
    </location>
</feature>
<evidence type="ECO:0000313" key="2">
    <source>
        <dbReference type="EMBL" id="ODV84961.1"/>
    </source>
</evidence>
<dbReference type="EMBL" id="KV453854">
    <property type="protein sequence ID" value="ODV84961.1"/>
    <property type="molecule type" value="Genomic_DNA"/>
</dbReference>
<organism evidence="2 3">
    <name type="scientific">[Candida] arabinofermentans NRRL YB-2248</name>
    <dbReference type="NCBI Taxonomy" id="983967"/>
    <lineage>
        <taxon>Eukaryota</taxon>
        <taxon>Fungi</taxon>
        <taxon>Dikarya</taxon>
        <taxon>Ascomycota</taxon>
        <taxon>Saccharomycotina</taxon>
        <taxon>Pichiomycetes</taxon>
        <taxon>Pichiales</taxon>
        <taxon>Pichiaceae</taxon>
        <taxon>Ogataea</taxon>
        <taxon>Ogataea/Candida clade</taxon>
    </lineage>
</organism>
<evidence type="ECO:0000313" key="3">
    <source>
        <dbReference type="Proteomes" id="UP000094801"/>
    </source>
</evidence>